<comment type="domain">
    <text evidence="10">IleRS has two distinct active sites: one for aminoacylation and one for editing. The misactivated valine is translocated from the active site to the editing site, which sterically excludes the correctly activated isoleucine. The single editing site contains two valyl binding pockets, one specific for each substrate (Val-AMP or Val-tRNA(Ile)).</text>
</comment>
<keyword evidence="6 10" id="KW-0648">Protein biosynthesis</keyword>
<dbReference type="InterPro" id="IPR023585">
    <property type="entry name" value="Ile-tRNA-ligase_type1"/>
</dbReference>
<keyword evidence="7 10" id="KW-0030">Aminoacyl-tRNA synthetase</keyword>
<feature type="binding site" evidence="10">
    <location>
        <position position="940"/>
    </location>
    <ligand>
        <name>Zn(2+)</name>
        <dbReference type="ChEBI" id="CHEBI:29105"/>
    </ligand>
</feature>
<dbReference type="GO" id="GO:0006428">
    <property type="term" value="P:isoleucyl-tRNA aminoacylation"/>
    <property type="evidence" value="ECO:0007669"/>
    <property type="project" value="UniProtKB-UniRule"/>
</dbReference>
<proteinExistence type="inferred from homology"/>
<dbReference type="EMBL" id="AP018449">
    <property type="protein sequence ID" value="BBB93010.1"/>
    <property type="molecule type" value="Genomic_DNA"/>
</dbReference>
<dbReference type="Gene3D" id="1.10.730.20">
    <property type="match status" value="1"/>
</dbReference>
<accession>A0A348APL2</accession>
<dbReference type="Pfam" id="PF00133">
    <property type="entry name" value="tRNA-synt_1"/>
    <property type="match status" value="1"/>
</dbReference>
<dbReference type="CDD" id="cd00818">
    <property type="entry name" value="IleRS_core"/>
    <property type="match status" value="1"/>
</dbReference>
<feature type="domain" description="Aminoacyl-tRNA synthetase class Ia" evidence="11">
    <location>
        <begin position="45"/>
        <end position="657"/>
    </location>
</feature>
<keyword evidence="15" id="KW-1185">Reference proteome</keyword>
<dbReference type="SUPFAM" id="SSF47323">
    <property type="entry name" value="Anticodon-binding domain of a subclass of class I aminoacyl-tRNA synthetases"/>
    <property type="match status" value="1"/>
</dbReference>
<dbReference type="GO" id="GO:0004822">
    <property type="term" value="F:isoleucine-tRNA ligase activity"/>
    <property type="evidence" value="ECO:0007669"/>
    <property type="project" value="UniProtKB-UniRule"/>
</dbReference>
<dbReference type="InterPro" id="IPR010663">
    <property type="entry name" value="Znf_FPG/IleRS"/>
</dbReference>
<evidence type="ECO:0000259" key="11">
    <source>
        <dbReference type="Pfam" id="PF00133"/>
    </source>
</evidence>
<dbReference type="KEGG" id="mana:MAMMFC1_03719"/>
<keyword evidence="4 10" id="KW-0547">Nucleotide-binding</keyword>
<dbReference type="PANTHER" id="PTHR42765:SF1">
    <property type="entry name" value="ISOLEUCINE--TRNA LIGASE, MITOCHONDRIAL"/>
    <property type="match status" value="1"/>
</dbReference>
<dbReference type="GO" id="GO:0005524">
    <property type="term" value="F:ATP binding"/>
    <property type="evidence" value="ECO:0007669"/>
    <property type="project" value="UniProtKB-UniRule"/>
</dbReference>
<dbReference type="Gene3D" id="2.170.220.10">
    <property type="match status" value="1"/>
</dbReference>
<dbReference type="InterPro" id="IPR013155">
    <property type="entry name" value="M/V/L/I-tRNA-synth_anticd-bd"/>
</dbReference>
<dbReference type="PANTHER" id="PTHR42765">
    <property type="entry name" value="SOLEUCYL-TRNA SYNTHETASE"/>
    <property type="match status" value="1"/>
</dbReference>
<keyword evidence="10" id="KW-0479">Metal-binding</keyword>
<evidence type="ECO:0000256" key="7">
    <source>
        <dbReference type="ARBA" id="ARBA00023146"/>
    </source>
</evidence>
<comment type="function">
    <text evidence="8 10">Catalyzes the attachment of isoleucine to tRNA(Ile). As IleRS can inadvertently accommodate and process structurally similar amino acids such as valine, to avoid such errors it has two additional distinct tRNA(Ile)-dependent editing activities. One activity is designated as 'pretransfer' editing and involves the hydrolysis of activated Val-AMP. The other activity is designated 'posttransfer' editing and involves deacylation of mischarged Val-tRNA(Ile).</text>
</comment>
<dbReference type="FunFam" id="1.10.730.20:FF:000001">
    <property type="entry name" value="Isoleucine--tRNA ligase"/>
    <property type="match status" value="1"/>
</dbReference>
<keyword evidence="3 10" id="KW-0436">Ligase</keyword>
<dbReference type="SUPFAM" id="SSF50677">
    <property type="entry name" value="ValRS/IleRS/LeuRS editing domain"/>
    <property type="match status" value="1"/>
</dbReference>
<evidence type="ECO:0000256" key="1">
    <source>
        <dbReference type="ARBA" id="ARBA00006887"/>
    </source>
</evidence>
<dbReference type="GO" id="GO:0002161">
    <property type="term" value="F:aminoacyl-tRNA deacylase activity"/>
    <property type="evidence" value="ECO:0007669"/>
    <property type="project" value="InterPro"/>
</dbReference>
<dbReference type="Gene3D" id="3.40.50.620">
    <property type="entry name" value="HUPs"/>
    <property type="match status" value="2"/>
</dbReference>
<evidence type="ECO:0000256" key="9">
    <source>
        <dbReference type="ARBA" id="ARBA00048359"/>
    </source>
</evidence>
<organism evidence="14 15">
    <name type="scientific">Methylomusa anaerophila</name>
    <dbReference type="NCBI Taxonomy" id="1930071"/>
    <lineage>
        <taxon>Bacteria</taxon>
        <taxon>Bacillati</taxon>
        <taxon>Bacillota</taxon>
        <taxon>Negativicutes</taxon>
        <taxon>Selenomonadales</taxon>
        <taxon>Sporomusaceae</taxon>
        <taxon>Methylomusa</taxon>
    </lineage>
</organism>
<reference evidence="14 15" key="1">
    <citation type="journal article" date="2018" name="Int. J. Syst. Evol. Microbiol.">
        <title>Methylomusa anaerophila gen. nov., sp. nov., an anaerobic methanol-utilizing bacterium isolated from a microbial fuel cell.</title>
        <authorList>
            <person name="Amano N."/>
            <person name="Yamamuro A."/>
            <person name="Miyahara M."/>
            <person name="Kouzuma A."/>
            <person name="Abe T."/>
            <person name="Watanabe K."/>
        </authorList>
    </citation>
    <scope>NUCLEOTIDE SEQUENCE [LARGE SCALE GENOMIC DNA]</scope>
    <source>
        <strain evidence="14 15">MMFC1</strain>
    </source>
</reference>
<dbReference type="Pfam" id="PF06827">
    <property type="entry name" value="zf-FPG_IleRS"/>
    <property type="match status" value="1"/>
</dbReference>
<evidence type="ECO:0000256" key="5">
    <source>
        <dbReference type="ARBA" id="ARBA00022840"/>
    </source>
</evidence>
<dbReference type="InterPro" id="IPR050081">
    <property type="entry name" value="Ile-tRNA_ligase"/>
</dbReference>
<keyword evidence="5 10" id="KW-0067">ATP-binding</keyword>
<dbReference type="InterPro" id="IPR014729">
    <property type="entry name" value="Rossmann-like_a/b/a_fold"/>
</dbReference>
<dbReference type="InterPro" id="IPR009080">
    <property type="entry name" value="tRNAsynth_Ia_anticodon-bd"/>
</dbReference>
<dbReference type="GO" id="GO:0000049">
    <property type="term" value="F:tRNA binding"/>
    <property type="evidence" value="ECO:0007669"/>
    <property type="project" value="InterPro"/>
</dbReference>
<feature type="binding site" evidence="10">
    <location>
        <position position="920"/>
    </location>
    <ligand>
        <name>Zn(2+)</name>
        <dbReference type="ChEBI" id="CHEBI:29105"/>
    </ligand>
</feature>
<comment type="subcellular location">
    <subcellularLocation>
        <location evidence="10">Cytoplasm</location>
    </subcellularLocation>
</comment>
<feature type="domain" description="Methionyl/Valyl/Leucyl/Isoleucyl-tRNA synthetase anticodon-binding" evidence="13">
    <location>
        <begin position="701"/>
        <end position="857"/>
    </location>
</feature>
<feature type="binding site" evidence="10">
    <location>
        <position position="937"/>
    </location>
    <ligand>
        <name>Zn(2+)</name>
        <dbReference type="ChEBI" id="CHEBI:29105"/>
    </ligand>
</feature>
<feature type="binding site" evidence="10">
    <location>
        <position position="577"/>
    </location>
    <ligand>
        <name>L-isoleucyl-5'-AMP</name>
        <dbReference type="ChEBI" id="CHEBI:178002"/>
    </ligand>
</feature>
<feature type="domain" description="Zinc finger FPG/IleRS-type" evidence="12">
    <location>
        <begin position="914"/>
        <end position="943"/>
    </location>
</feature>
<comment type="subunit">
    <text evidence="10">Monomer.</text>
</comment>
<dbReference type="InterPro" id="IPR002301">
    <property type="entry name" value="Ile-tRNA-ligase"/>
</dbReference>
<dbReference type="FunFam" id="3.40.50.620:FF:000152">
    <property type="entry name" value="Isoleucine--tRNA ligase"/>
    <property type="match status" value="1"/>
</dbReference>
<dbReference type="PROSITE" id="PS00178">
    <property type="entry name" value="AA_TRNA_LIGASE_I"/>
    <property type="match status" value="1"/>
</dbReference>
<dbReference type="EC" id="6.1.1.5" evidence="10"/>
<dbReference type="Proteomes" id="UP000276437">
    <property type="component" value="Chromosome"/>
</dbReference>
<evidence type="ECO:0000259" key="12">
    <source>
        <dbReference type="Pfam" id="PF06827"/>
    </source>
</evidence>
<dbReference type="GO" id="GO:0005829">
    <property type="term" value="C:cytosol"/>
    <property type="evidence" value="ECO:0007669"/>
    <property type="project" value="TreeGrafter"/>
</dbReference>
<dbReference type="InterPro" id="IPR002300">
    <property type="entry name" value="aa-tRNA-synth_Ia"/>
</dbReference>
<evidence type="ECO:0000256" key="2">
    <source>
        <dbReference type="ARBA" id="ARBA00022490"/>
    </source>
</evidence>
<feature type="short sequence motif" description="'HIGH' region" evidence="10">
    <location>
        <begin position="75"/>
        <end position="85"/>
    </location>
</feature>
<gene>
    <name evidence="10 14" type="primary">ileS</name>
    <name evidence="14" type="ORF">MAMMFC1_03719</name>
</gene>
<feature type="binding site" evidence="10">
    <location>
        <position position="917"/>
    </location>
    <ligand>
        <name>Zn(2+)</name>
        <dbReference type="ChEBI" id="CHEBI:29105"/>
    </ligand>
</feature>
<sequence length="947" mass="107830">MTSRPLRDAGFLFLEVYRLDYSKSLNLPQTEFPMRGNLPEREPKLLEYWHNEAIYQKKIKRNQGNPKFILHDGPPYANGNIHIGTALNKILKDIIVKYKSLHGFAAPYVPGWDTHGLPIEHAAIKILGLNRHELNPLDLRRECRQYAFKCLDMQREDFKRLGITGDWENPYVTLYPEYEAKQIEVFGEMAKKNYIYKGLKSVYWCTSCETALAEAEIEYAEKKSHSIFVKFLLVDDKGNLPVGVDRERVFAVIWTTTPWTMPANVAIAVNPDLEYAWVEVNDEIYLLAKELVETVTKANGLENYTILSTLKGSATEGMLFHHPFFDREAPVILGDHVTLEQGTGCVHTAPGHGQEDFEVGAKYGLPVISPVDPTGHFTAEAGKFQGMSVNDANVPIIKELAERSMLLGKSSIKHQYAHCWRCKNPIIYRATEQWFASVEGFRQEALNAIKDVTWIPSWGEDRIHNMVADRQDWCISRQRVWGVPIPIFYCTECNTHIINDTTITAVADLFRREGSDAWWARTAAEILPDGFICPHCGHNTFRKETDIMDVWFDSGSSHAAVLKQRDELVWPADLYLEGSDQHRGWFQSSLLTSVATTHTAPYKAVLTHGFVVDGEGRKMSKSIGNVIYPQEVIKQYGADILRLWVASADYKADIRISNDILKQMAEVYRKIRNTFRYILGNLQDFDPNTCKVEYGDLLEIDRWALLRLEQVRSKITQAYEDYEFHLLYHSVHNFCAIDLSSIYLDILKDRVYTELPNSLERRAAQTAMYEILTTLVTLVSPVLTFTAEEVWQHMPKEAGMPESVQLTTWPKVRKEYLDAELEIKWDTLLTIRSEITKALENARRNKVIGHSLDASVALYATGDVFAALAAVKDDLATLLIVSGVELFENLAAAPSESYKAEDMNLAIAVLPAQGQKCERCWIYNDTVTQNSEHPTLCHRCATVIKQL</sequence>
<dbReference type="Pfam" id="PF08264">
    <property type="entry name" value="Anticodon_1"/>
    <property type="match status" value="1"/>
</dbReference>
<protein>
    <recommendedName>
        <fullName evidence="10">Isoleucine--tRNA ligase</fullName>
        <ecNumber evidence="10">6.1.1.5</ecNumber>
    </recommendedName>
    <alternativeName>
        <fullName evidence="10">Isoleucyl-tRNA synthetase</fullName>
        <shortName evidence="10">IleRS</shortName>
    </alternativeName>
</protein>
<dbReference type="PRINTS" id="PR00984">
    <property type="entry name" value="TRNASYNTHILE"/>
</dbReference>
<dbReference type="Gene3D" id="1.10.10.830">
    <property type="entry name" value="Ile-tRNA synthetase CP2 domain-like"/>
    <property type="match status" value="1"/>
</dbReference>
<dbReference type="GO" id="GO:0008270">
    <property type="term" value="F:zinc ion binding"/>
    <property type="evidence" value="ECO:0007669"/>
    <property type="project" value="UniProtKB-UniRule"/>
</dbReference>
<dbReference type="NCBIfam" id="TIGR00392">
    <property type="entry name" value="ileS"/>
    <property type="match status" value="1"/>
</dbReference>
<evidence type="ECO:0000256" key="4">
    <source>
        <dbReference type="ARBA" id="ARBA00022741"/>
    </source>
</evidence>
<dbReference type="InterPro" id="IPR009008">
    <property type="entry name" value="Val/Leu/Ile-tRNA-synth_edit"/>
</dbReference>
<dbReference type="Gene3D" id="3.90.740.10">
    <property type="entry name" value="Valyl/Leucyl/Isoleucyl-tRNA synthetase, editing domain"/>
    <property type="match status" value="1"/>
</dbReference>
<feature type="short sequence motif" description="'KMSKS' region" evidence="10">
    <location>
        <begin position="618"/>
        <end position="622"/>
    </location>
</feature>
<evidence type="ECO:0000256" key="8">
    <source>
        <dbReference type="ARBA" id="ARBA00025217"/>
    </source>
</evidence>
<keyword evidence="10" id="KW-0862">Zinc</keyword>
<evidence type="ECO:0000313" key="14">
    <source>
        <dbReference type="EMBL" id="BBB93010.1"/>
    </source>
</evidence>
<dbReference type="InterPro" id="IPR033708">
    <property type="entry name" value="Anticodon_Ile_BEm"/>
</dbReference>
<evidence type="ECO:0000256" key="6">
    <source>
        <dbReference type="ARBA" id="ARBA00022917"/>
    </source>
</evidence>
<comment type="catalytic activity">
    <reaction evidence="9 10">
        <text>tRNA(Ile) + L-isoleucine + ATP = L-isoleucyl-tRNA(Ile) + AMP + diphosphate</text>
        <dbReference type="Rhea" id="RHEA:11060"/>
        <dbReference type="Rhea" id="RHEA-COMP:9666"/>
        <dbReference type="Rhea" id="RHEA-COMP:9695"/>
        <dbReference type="ChEBI" id="CHEBI:30616"/>
        <dbReference type="ChEBI" id="CHEBI:33019"/>
        <dbReference type="ChEBI" id="CHEBI:58045"/>
        <dbReference type="ChEBI" id="CHEBI:78442"/>
        <dbReference type="ChEBI" id="CHEBI:78528"/>
        <dbReference type="ChEBI" id="CHEBI:456215"/>
        <dbReference type="EC" id="6.1.1.5"/>
    </reaction>
</comment>
<evidence type="ECO:0000259" key="13">
    <source>
        <dbReference type="Pfam" id="PF08264"/>
    </source>
</evidence>
<dbReference type="AlphaFoldDB" id="A0A348APL2"/>
<dbReference type="CDD" id="cd07960">
    <property type="entry name" value="Anticodon_Ia_Ile_BEm"/>
    <property type="match status" value="1"/>
</dbReference>
<dbReference type="SUPFAM" id="SSF52374">
    <property type="entry name" value="Nucleotidylyl transferase"/>
    <property type="match status" value="1"/>
</dbReference>
<evidence type="ECO:0000256" key="10">
    <source>
        <dbReference type="HAMAP-Rule" id="MF_02002"/>
    </source>
</evidence>
<keyword evidence="2 10" id="KW-0963">Cytoplasm</keyword>
<comment type="cofactor">
    <cofactor evidence="10">
        <name>Zn(2+)</name>
        <dbReference type="ChEBI" id="CHEBI:29105"/>
    </cofactor>
    <text evidence="10">Binds 1 zinc ion per subunit.</text>
</comment>
<evidence type="ECO:0000256" key="3">
    <source>
        <dbReference type="ARBA" id="ARBA00022598"/>
    </source>
</evidence>
<feature type="binding site" evidence="10">
    <location>
        <position position="621"/>
    </location>
    <ligand>
        <name>ATP</name>
        <dbReference type="ChEBI" id="CHEBI:30616"/>
    </ligand>
</feature>
<dbReference type="InterPro" id="IPR001412">
    <property type="entry name" value="aa-tRNA-synth_I_CS"/>
</dbReference>
<evidence type="ECO:0000313" key="15">
    <source>
        <dbReference type="Proteomes" id="UP000276437"/>
    </source>
</evidence>
<name>A0A348APL2_9FIRM</name>
<dbReference type="HAMAP" id="MF_02002">
    <property type="entry name" value="Ile_tRNA_synth_type1"/>
    <property type="match status" value="1"/>
</dbReference>
<comment type="similarity">
    <text evidence="1 10">Belongs to the class-I aminoacyl-tRNA synthetase family. IleS type 1 subfamily.</text>
</comment>